<dbReference type="Pfam" id="PF02690">
    <property type="entry name" value="Na_Pi_cotrans"/>
    <property type="match status" value="1"/>
</dbReference>
<dbReference type="RefSeq" id="WP_165617180.1">
    <property type="nucleotide sequence ID" value="NZ_FNAV01000018.1"/>
</dbReference>
<keyword evidence="5 6" id="KW-0472">Membrane</keyword>
<feature type="transmembrane region" description="Helical" evidence="6">
    <location>
        <begin position="6"/>
        <end position="26"/>
    </location>
</feature>
<keyword evidence="2" id="KW-1003">Cell membrane</keyword>
<name>A0A1G7KF73_9RHOB</name>
<dbReference type="InterPro" id="IPR003841">
    <property type="entry name" value="Na/Pi_transpt"/>
</dbReference>
<evidence type="ECO:0000313" key="7">
    <source>
        <dbReference type="EMBL" id="SDF35842.1"/>
    </source>
</evidence>
<dbReference type="EMBL" id="FNAV01000018">
    <property type="protein sequence ID" value="SDF35842.1"/>
    <property type="molecule type" value="Genomic_DNA"/>
</dbReference>
<dbReference type="Proteomes" id="UP000198994">
    <property type="component" value="Unassembled WGS sequence"/>
</dbReference>
<dbReference type="STRING" id="282683.SAMN04488105_11845"/>
<evidence type="ECO:0000256" key="4">
    <source>
        <dbReference type="ARBA" id="ARBA00022989"/>
    </source>
</evidence>
<proteinExistence type="predicted"/>
<evidence type="ECO:0000256" key="3">
    <source>
        <dbReference type="ARBA" id="ARBA00022692"/>
    </source>
</evidence>
<keyword evidence="8" id="KW-1185">Reference proteome</keyword>
<dbReference type="GO" id="GO:0044341">
    <property type="term" value="P:sodium-dependent phosphate transport"/>
    <property type="evidence" value="ECO:0007669"/>
    <property type="project" value="InterPro"/>
</dbReference>
<evidence type="ECO:0000256" key="2">
    <source>
        <dbReference type="ARBA" id="ARBA00022475"/>
    </source>
</evidence>
<sequence length="141" mass="14716">MDPDILSVPGGVGLFLFGMLAMTGALRGLGSRQVRAILARSSTSPLTSATSGTVTTAVIQSPSAGAAAALDELHGCLARIREPADAVTATKRCSALLQQYHHMNRLAPRMTREDGMQRPLTGIGLHRPALAFGAVLQRAAQ</sequence>
<dbReference type="GO" id="GO:0005886">
    <property type="term" value="C:plasma membrane"/>
    <property type="evidence" value="ECO:0007669"/>
    <property type="project" value="UniProtKB-SubCell"/>
</dbReference>
<evidence type="ECO:0000313" key="8">
    <source>
        <dbReference type="Proteomes" id="UP000198994"/>
    </source>
</evidence>
<accession>A0A1G7KF73</accession>
<dbReference type="AlphaFoldDB" id="A0A1G7KF73"/>
<organism evidence="7 8">
    <name type="scientific">Salipiger thiooxidans</name>
    <dbReference type="NCBI Taxonomy" id="282683"/>
    <lineage>
        <taxon>Bacteria</taxon>
        <taxon>Pseudomonadati</taxon>
        <taxon>Pseudomonadota</taxon>
        <taxon>Alphaproteobacteria</taxon>
        <taxon>Rhodobacterales</taxon>
        <taxon>Roseobacteraceae</taxon>
        <taxon>Salipiger</taxon>
    </lineage>
</organism>
<comment type="subcellular location">
    <subcellularLocation>
        <location evidence="1">Cell membrane</location>
        <topology evidence="1">Multi-pass membrane protein</topology>
    </subcellularLocation>
</comment>
<reference evidence="8" key="1">
    <citation type="submission" date="2016-10" db="EMBL/GenBank/DDBJ databases">
        <authorList>
            <person name="Varghese N."/>
            <person name="Submissions S."/>
        </authorList>
    </citation>
    <scope>NUCLEOTIDE SEQUENCE [LARGE SCALE GENOMIC DNA]</scope>
    <source>
        <strain evidence="8">DSM 10146</strain>
    </source>
</reference>
<evidence type="ECO:0000256" key="5">
    <source>
        <dbReference type="ARBA" id="ARBA00023136"/>
    </source>
</evidence>
<keyword evidence="4 6" id="KW-1133">Transmembrane helix</keyword>
<dbReference type="GO" id="GO:0005436">
    <property type="term" value="F:sodium:phosphate symporter activity"/>
    <property type="evidence" value="ECO:0007669"/>
    <property type="project" value="InterPro"/>
</dbReference>
<protein>
    <submittedName>
        <fullName evidence="7">Na+/Pi-cotransporter</fullName>
    </submittedName>
</protein>
<evidence type="ECO:0000256" key="6">
    <source>
        <dbReference type="SAM" id="Phobius"/>
    </source>
</evidence>
<keyword evidence="3 6" id="KW-0812">Transmembrane</keyword>
<gene>
    <name evidence="7" type="ORF">SAMN04488105_11845</name>
</gene>
<evidence type="ECO:0000256" key="1">
    <source>
        <dbReference type="ARBA" id="ARBA00004651"/>
    </source>
</evidence>